<gene>
    <name evidence="1" type="ORF">MYCIT1_LOCUS28658</name>
</gene>
<dbReference type="Proteomes" id="UP001295794">
    <property type="component" value="Unassembled WGS sequence"/>
</dbReference>
<organism evidence="1 2">
    <name type="scientific">Mycena citricolor</name>
    <dbReference type="NCBI Taxonomy" id="2018698"/>
    <lineage>
        <taxon>Eukaryota</taxon>
        <taxon>Fungi</taxon>
        <taxon>Dikarya</taxon>
        <taxon>Basidiomycota</taxon>
        <taxon>Agaricomycotina</taxon>
        <taxon>Agaricomycetes</taxon>
        <taxon>Agaricomycetidae</taxon>
        <taxon>Agaricales</taxon>
        <taxon>Marasmiineae</taxon>
        <taxon>Mycenaceae</taxon>
        <taxon>Mycena</taxon>
    </lineage>
</organism>
<dbReference type="AlphaFoldDB" id="A0AAD2HPK4"/>
<keyword evidence="2" id="KW-1185">Reference proteome</keyword>
<reference evidence="1" key="1">
    <citation type="submission" date="2023-11" db="EMBL/GenBank/DDBJ databases">
        <authorList>
            <person name="De Vega J J."/>
            <person name="De Vega J J."/>
        </authorList>
    </citation>
    <scope>NUCLEOTIDE SEQUENCE</scope>
</reference>
<evidence type="ECO:0000313" key="1">
    <source>
        <dbReference type="EMBL" id="CAK5278941.1"/>
    </source>
</evidence>
<proteinExistence type="predicted"/>
<protein>
    <submittedName>
        <fullName evidence="1">Uncharacterized protein</fullName>
    </submittedName>
</protein>
<evidence type="ECO:0000313" key="2">
    <source>
        <dbReference type="Proteomes" id="UP001295794"/>
    </source>
</evidence>
<accession>A0AAD2HPK4</accession>
<comment type="caution">
    <text evidence="1">The sequence shown here is derived from an EMBL/GenBank/DDBJ whole genome shotgun (WGS) entry which is preliminary data.</text>
</comment>
<sequence>MRSPTLDSLLPITNVGWNGIEIQDSESPSSSLFRTSFSDGRKWTALEPAPEERTPADPRSPIISEATECSANAPTLELLTEENLRQLDHSTALALDLFRFQNSKHEACLYDDNELDLWSQLQHHHAPEYSSSSGNSCLFDPFNADAGEPFLDDDSEISPVIFHTDTLDRPVYDPIPLPPDYTYQPRPRSCVRTRNRTLTRHVSAHIMSPVFEDWESTGTTPFGRHGWDPLESFEIAFGYRMPVVGPCIGREENFRGDMYYAGIQGVAMEESYGYEDLDQDAFVIYETGRN</sequence>
<dbReference type="EMBL" id="CAVNYO010000432">
    <property type="protein sequence ID" value="CAK5278941.1"/>
    <property type="molecule type" value="Genomic_DNA"/>
</dbReference>
<name>A0AAD2HPK4_9AGAR</name>